<gene>
    <name evidence="1" type="ORF">GS4_40_00110</name>
</gene>
<evidence type="ECO:0000313" key="1">
    <source>
        <dbReference type="EMBL" id="GAC70745.1"/>
    </source>
</evidence>
<organism evidence="1 2">
    <name type="scientific">Gordonia soli NBRC 108243</name>
    <dbReference type="NCBI Taxonomy" id="1223545"/>
    <lineage>
        <taxon>Bacteria</taxon>
        <taxon>Bacillati</taxon>
        <taxon>Actinomycetota</taxon>
        <taxon>Actinomycetes</taxon>
        <taxon>Mycobacteriales</taxon>
        <taxon>Gordoniaceae</taxon>
        <taxon>Gordonia</taxon>
    </lineage>
</organism>
<keyword evidence="2" id="KW-1185">Reference proteome</keyword>
<protein>
    <submittedName>
        <fullName evidence="1">Uncharacterized protein</fullName>
    </submittedName>
</protein>
<dbReference type="Proteomes" id="UP000011666">
    <property type="component" value="Unassembled WGS sequence"/>
</dbReference>
<dbReference type="RefSeq" id="WP_007625049.1">
    <property type="nucleotide sequence ID" value="NZ_BANX01000040.1"/>
</dbReference>
<sequence>MASELTAAEVVDEPFMRSFQVDYGETSGARLDLPVWWLKAVGDHALAVLRAIADLLEGDGDDDDN</sequence>
<reference evidence="1 2" key="1">
    <citation type="submission" date="2013-01" db="EMBL/GenBank/DDBJ databases">
        <title>Whole genome shotgun sequence of Gordonia soli NBRC 108243.</title>
        <authorList>
            <person name="Isaki-Nakamura S."/>
            <person name="Hosoyama A."/>
            <person name="Tsuchikane K."/>
            <person name="Ando Y."/>
            <person name="Baba S."/>
            <person name="Ohji S."/>
            <person name="Hamada M."/>
            <person name="Tamura T."/>
            <person name="Yamazoe A."/>
            <person name="Yamazaki S."/>
            <person name="Fujita N."/>
        </authorList>
    </citation>
    <scope>NUCLEOTIDE SEQUENCE [LARGE SCALE GENOMIC DNA]</scope>
    <source>
        <strain evidence="1 2">NBRC 108243</strain>
    </source>
</reference>
<evidence type="ECO:0000313" key="2">
    <source>
        <dbReference type="Proteomes" id="UP000011666"/>
    </source>
</evidence>
<accession>M0QPX8</accession>
<dbReference type="EMBL" id="BANX01000040">
    <property type="protein sequence ID" value="GAC70745.1"/>
    <property type="molecule type" value="Genomic_DNA"/>
</dbReference>
<proteinExistence type="predicted"/>
<dbReference type="AlphaFoldDB" id="M0QPX8"/>
<comment type="caution">
    <text evidence="1">The sequence shown here is derived from an EMBL/GenBank/DDBJ whole genome shotgun (WGS) entry which is preliminary data.</text>
</comment>
<name>M0QPX8_9ACTN</name>
<dbReference type="STRING" id="1223545.GS4_40_00110"/>